<comment type="subcellular location">
    <subcellularLocation>
        <location evidence="2">Mitochondrion inner membrane</location>
        <topology evidence="2">Single-pass membrane protein</topology>
    </subcellularLocation>
</comment>
<accession>A0A875RVX5</accession>
<keyword evidence="9" id="KW-0496">Mitochondrion</keyword>
<evidence type="ECO:0000256" key="1">
    <source>
        <dbReference type="ARBA" id="ARBA00002490"/>
    </source>
</evidence>
<keyword evidence="6 11" id="KW-0812">Transmembrane</keyword>
<name>A0A875RVX5_EENNA</name>
<keyword evidence="10 11" id="KW-0472">Membrane</keyword>
<sequence>MGAFGDHTFRSKRSQAEFEKSFVGKYQRLVKKNSFLYMGLPMMLSLAFASIFMTNLTSLRFERRDARVKELDEDEALKLANIKKRKVNINDEYYKLQGLMDDSKDYEPKRVERLPGETENKLSLLAL</sequence>
<gene>
    <name evidence="12" type="ORF">FOA43_003273</name>
</gene>
<evidence type="ECO:0000256" key="4">
    <source>
        <dbReference type="ARBA" id="ARBA00015368"/>
    </source>
</evidence>
<dbReference type="OrthoDB" id="5516033at2759"/>
<evidence type="ECO:0000256" key="7">
    <source>
        <dbReference type="ARBA" id="ARBA00022792"/>
    </source>
</evidence>
<dbReference type="PANTHER" id="PTHR17130:SF14">
    <property type="entry name" value="CYTOCHROME C OXIDASE ASSEMBLY PROTEIN COX16 HOMOLOG, MITOCHONDRIAL"/>
    <property type="match status" value="1"/>
</dbReference>
<evidence type="ECO:0000256" key="10">
    <source>
        <dbReference type="ARBA" id="ARBA00023136"/>
    </source>
</evidence>
<evidence type="ECO:0000256" key="5">
    <source>
        <dbReference type="ARBA" id="ARBA00019222"/>
    </source>
</evidence>
<evidence type="ECO:0000256" key="8">
    <source>
        <dbReference type="ARBA" id="ARBA00022989"/>
    </source>
</evidence>
<evidence type="ECO:0000313" key="13">
    <source>
        <dbReference type="Proteomes" id="UP000662931"/>
    </source>
</evidence>
<dbReference type="PANTHER" id="PTHR17130">
    <property type="entry name" value="MITOCHONDRIAL OUTER MEMBRANE PROTEIN 25"/>
    <property type="match status" value="1"/>
</dbReference>
<reference evidence="12" key="1">
    <citation type="submission" date="2020-10" db="EMBL/GenBank/DDBJ databases">
        <authorList>
            <person name="Roach M.J.R."/>
        </authorList>
    </citation>
    <scope>NUCLEOTIDE SEQUENCE</scope>
    <source>
        <strain evidence="12">CBS 1945</strain>
    </source>
</reference>
<organism evidence="12 13">
    <name type="scientific">Eeniella nana</name>
    <name type="common">Yeast</name>
    <name type="synonym">Brettanomyces nanus</name>
    <dbReference type="NCBI Taxonomy" id="13502"/>
    <lineage>
        <taxon>Eukaryota</taxon>
        <taxon>Fungi</taxon>
        <taxon>Dikarya</taxon>
        <taxon>Ascomycota</taxon>
        <taxon>Saccharomycotina</taxon>
        <taxon>Pichiomycetes</taxon>
        <taxon>Pichiales</taxon>
        <taxon>Pichiaceae</taxon>
        <taxon>Brettanomyces</taxon>
    </lineage>
</organism>
<evidence type="ECO:0000256" key="11">
    <source>
        <dbReference type="SAM" id="Phobius"/>
    </source>
</evidence>
<dbReference type="GO" id="GO:0033617">
    <property type="term" value="P:mitochondrial respiratory chain complex IV assembly"/>
    <property type="evidence" value="ECO:0007669"/>
    <property type="project" value="TreeGrafter"/>
</dbReference>
<keyword evidence="7" id="KW-0999">Mitochondrion inner membrane</keyword>
<keyword evidence="8 11" id="KW-1133">Transmembrane helix</keyword>
<evidence type="ECO:0000256" key="2">
    <source>
        <dbReference type="ARBA" id="ARBA00004434"/>
    </source>
</evidence>
<evidence type="ECO:0000256" key="9">
    <source>
        <dbReference type="ARBA" id="ARBA00023128"/>
    </source>
</evidence>
<comment type="similarity">
    <text evidence="3">Belongs to the COX16 family.</text>
</comment>
<evidence type="ECO:0000256" key="3">
    <source>
        <dbReference type="ARBA" id="ARBA00008370"/>
    </source>
</evidence>
<dbReference type="EMBL" id="CP064815">
    <property type="protein sequence ID" value="QPG75887.1"/>
    <property type="molecule type" value="Genomic_DNA"/>
</dbReference>
<evidence type="ECO:0000313" key="12">
    <source>
        <dbReference type="EMBL" id="QPG75887.1"/>
    </source>
</evidence>
<dbReference type="KEGG" id="bnn:FOA43_003273"/>
<dbReference type="Proteomes" id="UP000662931">
    <property type="component" value="Chromosome 4"/>
</dbReference>
<evidence type="ECO:0000256" key="6">
    <source>
        <dbReference type="ARBA" id="ARBA00022692"/>
    </source>
</evidence>
<comment type="function">
    <text evidence="1">Required for the assembly of the mitochondrial respiratory chain complex IV (CIV), also known as cytochrome c oxidase. May participate in merging the COX1 and COX2 assembly lines.</text>
</comment>
<proteinExistence type="inferred from homology"/>
<protein>
    <recommendedName>
        <fullName evidence="4">Cytochrome c oxidase assembly protein COX16, mitochondrial</fullName>
    </recommendedName>
    <alternativeName>
        <fullName evidence="5">Cytochrome c oxidase assembly protein cox16, mitochondrial</fullName>
    </alternativeName>
</protein>
<dbReference type="GeneID" id="62196673"/>
<dbReference type="GO" id="GO:0005743">
    <property type="term" value="C:mitochondrial inner membrane"/>
    <property type="evidence" value="ECO:0007669"/>
    <property type="project" value="UniProtKB-SubCell"/>
</dbReference>
<dbReference type="InterPro" id="IPR020164">
    <property type="entry name" value="Cyt_c_Oxase_assmbl_COX16"/>
</dbReference>
<keyword evidence="13" id="KW-1185">Reference proteome</keyword>
<dbReference type="AlphaFoldDB" id="A0A875RVX5"/>
<dbReference type="RefSeq" id="XP_038779452.1">
    <property type="nucleotide sequence ID" value="XM_038923524.1"/>
</dbReference>
<dbReference type="Pfam" id="PF14138">
    <property type="entry name" value="COX16"/>
    <property type="match status" value="1"/>
</dbReference>
<feature type="transmembrane region" description="Helical" evidence="11">
    <location>
        <begin position="35"/>
        <end position="57"/>
    </location>
</feature>